<evidence type="ECO:0000256" key="2">
    <source>
        <dbReference type="ARBA" id="ARBA00009399"/>
    </source>
</evidence>
<comment type="subcellular location">
    <subcellularLocation>
        <location evidence="1">Membrane</location>
        <topology evidence="1">Multi-pass membrane protein</topology>
    </subcellularLocation>
</comment>
<accession>A0A4Y9VSB8</accession>
<dbReference type="PANTHER" id="PTHR38459:SF1">
    <property type="entry name" value="PROPHAGE BACTOPRENOL-LINKED GLUCOSE TRANSLOCASE HOMOLOG"/>
    <property type="match status" value="1"/>
</dbReference>
<evidence type="ECO:0000256" key="6">
    <source>
        <dbReference type="SAM" id="Phobius"/>
    </source>
</evidence>
<sequence>MIELFKSRQFLVFLVTGGFAAIVNLVSRFIYNHWLSFSTSVILAYISGMITAFILAKLFVFNKSQQSLHRSVAFFILVNLVAILQTWLISMGLAYYLLPSVGVTKMIPEISHIVGVVVPVFTSYIGHKRWSFR</sequence>
<evidence type="ECO:0000256" key="5">
    <source>
        <dbReference type="ARBA" id="ARBA00023136"/>
    </source>
</evidence>
<proteinExistence type="inferred from homology"/>
<dbReference type="InterPro" id="IPR007267">
    <property type="entry name" value="GtrA_DPMS_TM"/>
</dbReference>
<keyword evidence="3 6" id="KW-0812">Transmembrane</keyword>
<feature type="transmembrane region" description="Helical" evidence="6">
    <location>
        <begin position="110"/>
        <end position="127"/>
    </location>
</feature>
<dbReference type="PANTHER" id="PTHR38459">
    <property type="entry name" value="PROPHAGE BACTOPRENOL-LINKED GLUCOSE TRANSLOCASE HOMOLOG"/>
    <property type="match status" value="1"/>
</dbReference>
<dbReference type="Pfam" id="PF04138">
    <property type="entry name" value="GtrA_DPMS_TM"/>
    <property type="match status" value="1"/>
</dbReference>
<feature type="domain" description="GtrA/DPMS transmembrane" evidence="7">
    <location>
        <begin position="13"/>
        <end position="132"/>
    </location>
</feature>
<evidence type="ECO:0000256" key="1">
    <source>
        <dbReference type="ARBA" id="ARBA00004141"/>
    </source>
</evidence>
<dbReference type="OrthoDB" id="7060875at2"/>
<evidence type="ECO:0000256" key="3">
    <source>
        <dbReference type="ARBA" id="ARBA00022692"/>
    </source>
</evidence>
<dbReference type="GO" id="GO:0005886">
    <property type="term" value="C:plasma membrane"/>
    <property type="evidence" value="ECO:0007669"/>
    <property type="project" value="TreeGrafter"/>
</dbReference>
<evidence type="ECO:0000256" key="4">
    <source>
        <dbReference type="ARBA" id="ARBA00022989"/>
    </source>
</evidence>
<feature type="transmembrane region" description="Helical" evidence="6">
    <location>
        <begin position="12"/>
        <end position="31"/>
    </location>
</feature>
<dbReference type="RefSeq" id="WP_135277240.1">
    <property type="nucleotide sequence ID" value="NZ_PQVH01000008.1"/>
</dbReference>
<organism evidence="8 9">
    <name type="scientific">Methylotenera oryzisoli</name>
    <dbReference type="NCBI Taxonomy" id="2080758"/>
    <lineage>
        <taxon>Bacteria</taxon>
        <taxon>Pseudomonadati</taxon>
        <taxon>Pseudomonadota</taxon>
        <taxon>Betaproteobacteria</taxon>
        <taxon>Nitrosomonadales</taxon>
        <taxon>Methylophilaceae</taxon>
        <taxon>Methylotenera</taxon>
    </lineage>
</organism>
<evidence type="ECO:0000313" key="9">
    <source>
        <dbReference type="Proteomes" id="UP000297706"/>
    </source>
</evidence>
<keyword evidence="4 6" id="KW-1133">Transmembrane helix</keyword>
<feature type="transmembrane region" description="Helical" evidence="6">
    <location>
        <begin position="72"/>
        <end position="98"/>
    </location>
</feature>
<evidence type="ECO:0000259" key="7">
    <source>
        <dbReference type="Pfam" id="PF04138"/>
    </source>
</evidence>
<comment type="similarity">
    <text evidence="2">Belongs to the GtrA family.</text>
</comment>
<name>A0A4Y9VSB8_9PROT</name>
<protein>
    <recommendedName>
        <fullName evidence="7">GtrA/DPMS transmembrane domain-containing protein</fullName>
    </recommendedName>
</protein>
<feature type="transmembrane region" description="Helical" evidence="6">
    <location>
        <begin position="37"/>
        <end position="60"/>
    </location>
</feature>
<dbReference type="AlphaFoldDB" id="A0A4Y9VSB8"/>
<dbReference type="InterPro" id="IPR051401">
    <property type="entry name" value="GtrA_CellWall_Glycosyl"/>
</dbReference>
<reference evidence="8 9" key="1">
    <citation type="submission" date="2018-02" db="EMBL/GenBank/DDBJ databases">
        <title>A novel lanthanide dependent methylotroph, Methylotenera sp. La3113.</title>
        <authorList>
            <person name="Lv H."/>
            <person name="Tani A."/>
        </authorList>
    </citation>
    <scope>NUCLEOTIDE SEQUENCE [LARGE SCALE GENOMIC DNA]</scope>
    <source>
        <strain evidence="8 9">La3113</strain>
    </source>
</reference>
<comment type="caution">
    <text evidence="8">The sequence shown here is derived from an EMBL/GenBank/DDBJ whole genome shotgun (WGS) entry which is preliminary data.</text>
</comment>
<evidence type="ECO:0000313" key="8">
    <source>
        <dbReference type="EMBL" id="TFW71658.1"/>
    </source>
</evidence>
<dbReference type="Proteomes" id="UP000297706">
    <property type="component" value="Unassembled WGS sequence"/>
</dbReference>
<keyword evidence="9" id="KW-1185">Reference proteome</keyword>
<gene>
    <name evidence="8" type="ORF">C3Y98_06100</name>
</gene>
<dbReference type="GO" id="GO:0000271">
    <property type="term" value="P:polysaccharide biosynthetic process"/>
    <property type="evidence" value="ECO:0007669"/>
    <property type="project" value="InterPro"/>
</dbReference>
<dbReference type="EMBL" id="PQVH01000008">
    <property type="protein sequence ID" value="TFW71658.1"/>
    <property type="molecule type" value="Genomic_DNA"/>
</dbReference>
<keyword evidence="5 6" id="KW-0472">Membrane</keyword>